<dbReference type="Pfam" id="PF09669">
    <property type="entry name" value="Phage_pRha"/>
    <property type="match status" value="1"/>
</dbReference>
<dbReference type="NCBIfam" id="TIGR02681">
    <property type="entry name" value="phage_pRha"/>
    <property type="match status" value="1"/>
</dbReference>
<dbReference type="EMBL" id="JAVAMP010000002">
    <property type="protein sequence ID" value="MDP5273993.1"/>
    <property type="molecule type" value="Genomic_DNA"/>
</dbReference>
<dbReference type="RefSeq" id="WP_305991284.1">
    <property type="nucleotide sequence ID" value="NZ_JAVAMP010000002.1"/>
</dbReference>
<reference evidence="2 3" key="1">
    <citation type="submission" date="2023-08" db="EMBL/GenBank/DDBJ databases">
        <authorList>
            <person name="Park J.-S."/>
        </authorList>
    </citation>
    <scope>NUCLEOTIDE SEQUENCE [LARGE SCALE GENOMIC DNA]</scope>
    <source>
        <strain evidence="2 3">2205SS18-9</strain>
    </source>
</reference>
<feature type="domain" description="ORF6C" evidence="1">
    <location>
        <begin position="137"/>
        <end position="226"/>
    </location>
</feature>
<protein>
    <submittedName>
        <fullName evidence="2">Rha family transcriptional regulator</fullName>
    </submittedName>
</protein>
<name>A0ABT9IXF4_9BACL</name>
<evidence type="ECO:0000259" key="1">
    <source>
        <dbReference type="Pfam" id="PF10552"/>
    </source>
</evidence>
<evidence type="ECO:0000313" key="2">
    <source>
        <dbReference type="EMBL" id="MDP5273993.1"/>
    </source>
</evidence>
<evidence type="ECO:0000313" key="3">
    <source>
        <dbReference type="Proteomes" id="UP001231941"/>
    </source>
</evidence>
<dbReference type="InterPro" id="IPR014054">
    <property type="entry name" value="Phage_regulatory_Rha"/>
</dbReference>
<dbReference type="Proteomes" id="UP001231941">
    <property type="component" value="Unassembled WGS sequence"/>
</dbReference>
<organism evidence="2 3">
    <name type="scientific">Chengkuizengella axinellae</name>
    <dbReference type="NCBI Taxonomy" id="3064388"/>
    <lineage>
        <taxon>Bacteria</taxon>
        <taxon>Bacillati</taxon>
        <taxon>Bacillota</taxon>
        <taxon>Bacilli</taxon>
        <taxon>Bacillales</taxon>
        <taxon>Paenibacillaceae</taxon>
        <taxon>Chengkuizengella</taxon>
    </lineage>
</organism>
<dbReference type="Pfam" id="PF10552">
    <property type="entry name" value="ORF6C"/>
    <property type="match status" value="1"/>
</dbReference>
<sequence length="234" mass="27700">MNKLNIIHRDGKLLADSRKVAKLINTRHSDLLGKIDTYIKHLTNGKFRSLDYFLPSTYEDEKGQERRCFLITKRGCEMIANKLTGEKGVHFTAAYVEKFEEMENYLQNNKPTLTESQAMAAVLRNTADMMDKLPKMEQKFDQKIETIDQKIEAQITLTQYEQMKLRRKVASRVTDFSNDKDERKYLFPELYREIYDRWGVPSYRDVLRKDLKIVMKFIEGWVPKRRDEEKGEIA</sequence>
<proteinExistence type="predicted"/>
<keyword evidence="3" id="KW-1185">Reference proteome</keyword>
<comment type="caution">
    <text evidence="2">The sequence shown here is derived from an EMBL/GenBank/DDBJ whole genome shotgun (WGS) entry which is preliminary data.</text>
</comment>
<accession>A0ABT9IXF4</accession>
<dbReference type="InterPro" id="IPR018878">
    <property type="entry name" value="ORF6C_dom"/>
</dbReference>
<gene>
    <name evidence="2" type="ORF">Q5Y73_07745</name>
</gene>